<dbReference type="Gene3D" id="3.30.450.330">
    <property type="match status" value="1"/>
</dbReference>
<gene>
    <name evidence="6" type="ORF">CLV38_102146</name>
</gene>
<dbReference type="SUPFAM" id="SSF56601">
    <property type="entry name" value="beta-lactamase/transpeptidase-like"/>
    <property type="match status" value="1"/>
</dbReference>
<dbReference type="CDD" id="cd06576">
    <property type="entry name" value="PASTA_Pbp2x-like_1"/>
    <property type="match status" value="1"/>
</dbReference>
<dbReference type="RefSeq" id="WP_106190675.1">
    <property type="nucleotide sequence ID" value="NZ_PVTO01000002.1"/>
</dbReference>
<comment type="caution">
    <text evidence="6">The sequence shown here is derived from an EMBL/GenBank/DDBJ whole genome shotgun (WGS) entry which is preliminary data.</text>
</comment>
<feature type="transmembrane region" description="Helical" evidence="4">
    <location>
        <begin position="20"/>
        <end position="44"/>
    </location>
</feature>
<keyword evidence="4" id="KW-0812">Transmembrane</keyword>
<dbReference type="OrthoDB" id="9804124at2"/>
<dbReference type="EMBL" id="PVTO01000002">
    <property type="protein sequence ID" value="PRY83959.1"/>
    <property type="molecule type" value="Genomic_DNA"/>
</dbReference>
<dbReference type="PANTHER" id="PTHR30627:SF26">
    <property type="entry name" value="PENICILLIN-BINDING PROTEIN 2B"/>
    <property type="match status" value="1"/>
</dbReference>
<keyword evidence="3 4" id="KW-0472">Membrane</keyword>
<dbReference type="Proteomes" id="UP000238205">
    <property type="component" value="Unassembled WGS sequence"/>
</dbReference>
<organism evidence="6 7">
    <name type="scientific">Alkalibacterium olivapovliticus</name>
    <dbReference type="NCBI Taxonomy" id="99907"/>
    <lineage>
        <taxon>Bacteria</taxon>
        <taxon>Bacillati</taxon>
        <taxon>Bacillota</taxon>
        <taxon>Bacilli</taxon>
        <taxon>Lactobacillales</taxon>
        <taxon>Carnobacteriaceae</taxon>
        <taxon>Alkalibacterium</taxon>
    </lineage>
</organism>
<dbReference type="GO" id="GO:0005886">
    <property type="term" value="C:plasma membrane"/>
    <property type="evidence" value="ECO:0007669"/>
    <property type="project" value="UniProtKB-SubCell"/>
</dbReference>
<evidence type="ECO:0000259" key="5">
    <source>
        <dbReference type="PROSITE" id="PS51178"/>
    </source>
</evidence>
<dbReference type="SUPFAM" id="SSF56519">
    <property type="entry name" value="Penicillin binding protein dimerisation domain"/>
    <property type="match status" value="1"/>
</dbReference>
<evidence type="ECO:0000256" key="4">
    <source>
        <dbReference type="SAM" id="Phobius"/>
    </source>
</evidence>
<dbReference type="Pfam" id="PF03717">
    <property type="entry name" value="PBP_dimer"/>
    <property type="match status" value="1"/>
</dbReference>
<dbReference type="Pfam" id="PF00905">
    <property type="entry name" value="Transpeptidase"/>
    <property type="match status" value="1"/>
</dbReference>
<comment type="similarity">
    <text evidence="2">Belongs to the transpeptidase family.</text>
</comment>
<reference evidence="6 7" key="1">
    <citation type="submission" date="2018-03" db="EMBL/GenBank/DDBJ databases">
        <title>Genomic Encyclopedia of Archaeal and Bacterial Type Strains, Phase II (KMG-II): from individual species to whole genera.</title>
        <authorList>
            <person name="Goeker M."/>
        </authorList>
    </citation>
    <scope>NUCLEOTIDE SEQUENCE [LARGE SCALE GENOMIC DNA]</scope>
    <source>
        <strain evidence="6 7">DSM 13175</strain>
    </source>
</reference>
<dbReference type="Gene3D" id="3.30.70.2110">
    <property type="match status" value="1"/>
</dbReference>
<dbReference type="GO" id="GO:0071555">
    <property type="term" value="P:cell wall organization"/>
    <property type="evidence" value="ECO:0007669"/>
    <property type="project" value="TreeGrafter"/>
</dbReference>
<dbReference type="InterPro" id="IPR012338">
    <property type="entry name" value="Beta-lactam/transpept-like"/>
</dbReference>
<dbReference type="SUPFAM" id="SSF54184">
    <property type="entry name" value="Penicillin-binding protein 2x (pbp-2x), c-terminal domain"/>
    <property type="match status" value="2"/>
</dbReference>
<dbReference type="GO" id="GO:0008658">
    <property type="term" value="F:penicillin binding"/>
    <property type="evidence" value="ECO:0007669"/>
    <property type="project" value="InterPro"/>
</dbReference>
<sequence>MKQFKRKVRENSPFRNRKSIAVFMYVLCFVLFCSLFFRFTWIMVRGEVNGEDLRLNVERLYTRNNVLQARRGTIYDRNGNPIASDATTYKMVAVLTDEWSTPNRPQHVEDPRTVSQVLSRHIAMGEEDIYNRLILDNKQVEFGNAGTNLTYETMSAIENELTEAELTGITFEESRSRLYPNGTFASHTIGLAQKNDEEDNEVQGVLGIERQFDDLLSGENGWIRNQRDRFGYIIPDQEVEEVLPEDGEDITLTIDRRIQIFLESIVEEVNQEHNPEYITANLMNAKTGEILATSQRPTFNATTKEGIDQSWQNLLVEYTFEPGSTFKVMTLAASIQEGTFHPNDYYKSGQIQVGGGTVRDVRREGWGTISHLEGLARSSNVSFVHQVEEMGHDTWKTYLDNYGFGTRTGIELPSEASGSNPYEWPLQKINTAFGQGIAVTPIQMLKAFSAVTNGGVMVDPHLVMNGEEGQADETSQVLTPETAEQTLHYLKETVYNENGTARGYDIDGFEIAAKTGTAQISDPDTGRYLTGAENHVFSVVGMAPADDPELIFYVTVQQPELNTITHGSQAVQKIFNPVMKRALEYYSAEDTSLDETELEQTKMSSYIDENTQSALAELSDAFVEHSIIGTGDRIVQQSPAVDSQIDESQRILLLTNGAMTLPDLTGWSRNDLLRLAELTGVNLSINGEGFVTEQSLTAGSFIETGTEIVVQLASNQ</sequence>
<evidence type="ECO:0000256" key="1">
    <source>
        <dbReference type="ARBA" id="ARBA00004162"/>
    </source>
</evidence>
<name>A0A2T0WB75_9LACT</name>
<protein>
    <submittedName>
        <fullName evidence="6">Penicillin-binding protein 2B</fullName>
    </submittedName>
</protein>
<dbReference type="InterPro" id="IPR005311">
    <property type="entry name" value="PBP_dimer"/>
</dbReference>
<dbReference type="AlphaFoldDB" id="A0A2T0WB75"/>
<keyword evidence="7" id="KW-1185">Reference proteome</keyword>
<proteinExistence type="inferred from homology"/>
<evidence type="ECO:0000313" key="7">
    <source>
        <dbReference type="Proteomes" id="UP000238205"/>
    </source>
</evidence>
<comment type="subcellular location">
    <subcellularLocation>
        <location evidence="1">Cell membrane</location>
        <topology evidence="1">Single-pass membrane protein</topology>
    </subcellularLocation>
</comment>
<accession>A0A2T0WB75</accession>
<dbReference type="Gene3D" id="3.90.1310.10">
    <property type="entry name" value="Penicillin-binding protein 2a (Domain 2)"/>
    <property type="match status" value="1"/>
</dbReference>
<dbReference type="PANTHER" id="PTHR30627">
    <property type="entry name" value="PEPTIDOGLYCAN D,D-TRANSPEPTIDASE"/>
    <property type="match status" value="1"/>
</dbReference>
<keyword evidence="4" id="KW-1133">Transmembrane helix</keyword>
<dbReference type="SMART" id="SM00740">
    <property type="entry name" value="PASTA"/>
    <property type="match status" value="2"/>
</dbReference>
<evidence type="ECO:0000313" key="6">
    <source>
        <dbReference type="EMBL" id="PRY83959.1"/>
    </source>
</evidence>
<dbReference type="InterPro" id="IPR005543">
    <property type="entry name" value="PASTA_dom"/>
</dbReference>
<dbReference type="InterPro" id="IPR036138">
    <property type="entry name" value="PBP_dimer_sf"/>
</dbReference>
<dbReference type="Gene3D" id="2.20.70.70">
    <property type="match status" value="1"/>
</dbReference>
<dbReference type="PROSITE" id="PS51178">
    <property type="entry name" value="PASTA"/>
    <property type="match status" value="1"/>
</dbReference>
<evidence type="ECO:0000256" key="3">
    <source>
        <dbReference type="ARBA" id="ARBA00023136"/>
    </source>
</evidence>
<feature type="domain" description="PASTA" evidence="5">
    <location>
        <begin position="655"/>
        <end position="714"/>
    </location>
</feature>
<dbReference type="Pfam" id="PF03793">
    <property type="entry name" value="PASTA"/>
    <property type="match status" value="1"/>
</dbReference>
<dbReference type="InterPro" id="IPR001460">
    <property type="entry name" value="PCN-bd_Tpept"/>
</dbReference>
<dbReference type="InterPro" id="IPR050515">
    <property type="entry name" value="Beta-lactam/transpept"/>
</dbReference>
<dbReference type="CDD" id="cd06575">
    <property type="entry name" value="PASTA_Pbp2x-like_2"/>
    <property type="match status" value="1"/>
</dbReference>
<dbReference type="Gene3D" id="3.40.710.10">
    <property type="entry name" value="DD-peptidase/beta-lactamase superfamily"/>
    <property type="match status" value="1"/>
</dbReference>
<evidence type="ECO:0000256" key="2">
    <source>
        <dbReference type="ARBA" id="ARBA00007171"/>
    </source>
</evidence>